<gene>
    <name evidence="1" type="primary">spoIIIE2</name>
    <name evidence="1" type="ORF">AHOG_19610</name>
</gene>
<organism evidence="1 2">
    <name type="scientific">Actinoalloteichus hoggarensis</name>
    <dbReference type="NCBI Taxonomy" id="1470176"/>
    <lineage>
        <taxon>Bacteria</taxon>
        <taxon>Bacillati</taxon>
        <taxon>Actinomycetota</taxon>
        <taxon>Actinomycetes</taxon>
        <taxon>Pseudonocardiales</taxon>
        <taxon>Pseudonocardiaceae</taxon>
        <taxon>Actinoalloteichus</taxon>
    </lineage>
</organism>
<dbReference type="PANTHER" id="PTHR22683:SF41">
    <property type="entry name" value="DNA TRANSLOCASE FTSK"/>
    <property type="match status" value="1"/>
</dbReference>
<dbReference type="EMBL" id="CP022521">
    <property type="protein sequence ID" value="ASO21544.1"/>
    <property type="molecule type" value="Genomic_DNA"/>
</dbReference>
<dbReference type="KEGG" id="ahg:AHOG_19610"/>
<reference evidence="1 2" key="1">
    <citation type="submission" date="2017-07" db="EMBL/GenBank/DDBJ databases">
        <title>Complete genome sequence of Actinoalloteichus hoggarensis DSM 45943, type strain of Actinoalloteichus hoggarensis.</title>
        <authorList>
            <person name="Ruckert C."/>
            <person name="Nouioui I."/>
            <person name="Willmese J."/>
            <person name="van Wezel G."/>
            <person name="Klenk H.-P."/>
            <person name="Kalinowski J."/>
            <person name="Zotchev S.B."/>
        </authorList>
    </citation>
    <scope>NUCLEOTIDE SEQUENCE [LARGE SCALE GENOMIC DNA]</scope>
    <source>
        <strain evidence="1 2">DSM 45943</strain>
    </source>
</reference>
<dbReference type="Gene3D" id="3.40.50.300">
    <property type="entry name" value="P-loop containing nucleotide triphosphate hydrolases"/>
    <property type="match status" value="1"/>
</dbReference>
<evidence type="ECO:0000313" key="2">
    <source>
        <dbReference type="Proteomes" id="UP000204221"/>
    </source>
</evidence>
<keyword evidence="2" id="KW-1185">Reference proteome</keyword>
<accession>A0A221W715</accession>
<dbReference type="SUPFAM" id="SSF52540">
    <property type="entry name" value="P-loop containing nucleoside triphosphate hydrolases"/>
    <property type="match status" value="1"/>
</dbReference>
<name>A0A221W715_9PSEU</name>
<dbReference type="PANTHER" id="PTHR22683">
    <property type="entry name" value="SPORULATION PROTEIN RELATED"/>
    <property type="match status" value="1"/>
</dbReference>
<dbReference type="AlphaFoldDB" id="A0A221W715"/>
<dbReference type="RefSeq" id="WP_184451018.1">
    <property type="nucleotide sequence ID" value="NZ_CP022521.1"/>
</dbReference>
<evidence type="ECO:0000313" key="1">
    <source>
        <dbReference type="EMBL" id="ASO21544.1"/>
    </source>
</evidence>
<dbReference type="InterPro" id="IPR027417">
    <property type="entry name" value="P-loop_NTPase"/>
</dbReference>
<protein>
    <submittedName>
        <fullName evidence="1">DNA translocase SpoIIIE</fullName>
    </submittedName>
</protein>
<dbReference type="InterPro" id="IPR050206">
    <property type="entry name" value="FtsK/SpoIIIE/SftA"/>
</dbReference>
<proteinExistence type="predicted"/>
<sequence length="459" mass="50753">MGKSKAEVAKRVIGAEFRAALWAVRHPGMVAVPSSLAASAWQFGPTVTGIGVGAVVAGTVGWYRAHPDTFDTVAAPWLRSWRRRWASAYSGHLWRHLMADCGLTREHRKTKHLLYPRVVRVRSWSPSVDTVTVALVPGQSTRKFIEAAESLAESLRAERVAVERHRPGQVVLVVQRDEPFTEIIPAPVMPLDVEDVDLSSVYVGETEYGHDWREPMLGAHFLNAGATGAGKNSIGLAKARSVAPLIRDGLVKLWVCDPKLFEFSMLEPILEGRYANSPDDCLDLVEQFANGMEATQRRMKRAGVRSVPVSREYPLHWLLIDEIGSLLAYRPEVAHEMIGQLSMVASMGRATHHSLDVYIQEPSKDVIPIRDLLPNRVCLRVNSASHPDMVLGDGARERGAIADQLPAEESAAGIGFRRDQRSRVPRRVRAAYTSDDDIKELVDFVKSSESDSPNLRAVA</sequence>
<dbReference type="Proteomes" id="UP000204221">
    <property type="component" value="Chromosome"/>
</dbReference>